<dbReference type="InterPro" id="IPR015943">
    <property type="entry name" value="WD40/YVTN_repeat-like_dom_sf"/>
</dbReference>
<dbReference type="NCBIfam" id="TIGR02276">
    <property type="entry name" value="beta_rpt_yvtn"/>
    <property type="match status" value="1"/>
</dbReference>
<keyword evidence="1 3" id="KW-0732">Signal</keyword>
<comment type="caution">
    <text evidence="5">The sequence shown here is derived from an EMBL/GenBank/DDBJ whole genome shotgun (WGS) entry which is preliminary data.</text>
</comment>
<feature type="chain" id="PRO_5015321576" description="YNCE-like beta-propeller domain-containing protein" evidence="3">
    <location>
        <begin position="28"/>
        <end position="355"/>
    </location>
</feature>
<keyword evidence="6" id="KW-1185">Reference proteome</keyword>
<dbReference type="PANTHER" id="PTHR47197">
    <property type="entry name" value="PROTEIN NIRF"/>
    <property type="match status" value="1"/>
</dbReference>
<dbReference type="Gene3D" id="2.130.10.10">
    <property type="entry name" value="YVTN repeat-like/Quinoprotein amine dehydrogenase"/>
    <property type="match status" value="2"/>
</dbReference>
<gene>
    <name evidence="5" type="ORF">NMK_0059</name>
</gene>
<dbReference type="InterPro" id="IPR001680">
    <property type="entry name" value="WD40_rpt"/>
</dbReference>
<accession>A0A2R5F425</accession>
<feature type="domain" description="YNCE-like beta-propeller" evidence="4">
    <location>
        <begin position="20"/>
        <end position="108"/>
    </location>
</feature>
<dbReference type="AlphaFoldDB" id="A0A2R5F425"/>
<feature type="signal peptide" evidence="3">
    <location>
        <begin position="1"/>
        <end position="27"/>
    </location>
</feature>
<organism evidence="5 6">
    <name type="scientific">Novimethylophilus kurashikiensis</name>
    <dbReference type="NCBI Taxonomy" id="1825523"/>
    <lineage>
        <taxon>Bacteria</taxon>
        <taxon>Pseudomonadati</taxon>
        <taxon>Pseudomonadota</taxon>
        <taxon>Betaproteobacteria</taxon>
        <taxon>Nitrosomonadales</taxon>
        <taxon>Methylophilaceae</taxon>
        <taxon>Novimethylophilus</taxon>
    </lineage>
</organism>
<evidence type="ECO:0000256" key="3">
    <source>
        <dbReference type="SAM" id="SignalP"/>
    </source>
</evidence>
<evidence type="ECO:0000259" key="4">
    <source>
        <dbReference type="Pfam" id="PF21783"/>
    </source>
</evidence>
<reference evidence="5 6" key="1">
    <citation type="journal article" date="2018" name="Environ. Microbiol.">
        <title>Isolation and genomic characterization of Novimethylophilus kurashikiensis gen. nov. sp. nov., a new lanthanide-dependent methylotrophic species of Methylophilaceae.</title>
        <authorList>
            <person name="Lv H."/>
            <person name="Sahin N."/>
            <person name="Tani A."/>
        </authorList>
    </citation>
    <scope>NUCLEOTIDE SEQUENCE [LARGE SCALE GENOMIC DNA]</scope>
    <source>
        <strain evidence="5 6">La2-4</strain>
    </source>
</reference>
<evidence type="ECO:0000313" key="5">
    <source>
        <dbReference type="EMBL" id="GBG12528.1"/>
    </source>
</evidence>
<dbReference type="InterPro" id="IPR011964">
    <property type="entry name" value="YVTN_b-propeller_repeat"/>
</dbReference>
<dbReference type="InterPro" id="IPR011045">
    <property type="entry name" value="N2O_reductase_N"/>
</dbReference>
<sequence length="355" mass="38154">MNQPYHKRGLNAALLLALGVAATSAIAEDKGVAYVSNQEGGVSVIDLGTMETKSSLDIQAKGPRGIGITADGKLLVTANKDDSNISVIDTATGKVAKQIPIGKNPEFVRVYGDKVFVTYEPSSKSGPPPKPGTPAAKEDDDDDKLPGHIAIVDLKQGKVVKDIVGKPETEGVEFSKDGKQMIVTNESDNSITVHDMKTGKLVKSVSVASYGERPRGIKVAPDGKSYVTTLEFSDKLVVLDSKLNPVKSIATGKSPYGVSFDREGKYLFVATSKEKALQVFDAKTLDKVKDIPTGDRCWHFSFTPDDQNILLACGKSNEVVVIDTQKLEVTKRIADKDMPWGIVTYPKSMGSLDRP</sequence>
<dbReference type="EMBL" id="BDOQ01000001">
    <property type="protein sequence ID" value="GBG12528.1"/>
    <property type="molecule type" value="Genomic_DNA"/>
</dbReference>
<dbReference type="InterPro" id="IPR048433">
    <property type="entry name" value="YNCE-like_beta-prop"/>
</dbReference>
<evidence type="ECO:0000313" key="6">
    <source>
        <dbReference type="Proteomes" id="UP000245081"/>
    </source>
</evidence>
<dbReference type="SMART" id="SM00320">
    <property type="entry name" value="WD40"/>
    <property type="match status" value="4"/>
</dbReference>
<dbReference type="PANTHER" id="PTHR47197:SF3">
    <property type="entry name" value="DIHYDRO-HEME D1 DEHYDROGENASE"/>
    <property type="match status" value="1"/>
</dbReference>
<dbReference type="RefSeq" id="WP_109013762.1">
    <property type="nucleotide sequence ID" value="NZ_BDOQ01000001.1"/>
</dbReference>
<dbReference type="Pfam" id="PF21783">
    <property type="entry name" value="YNCE"/>
    <property type="match status" value="1"/>
</dbReference>
<evidence type="ECO:0000256" key="2">
    <source>
        <dbReference type="SAM" id="MobiDB-lite"/>
    </source>
</evidence>
<feature type="region of interest" description="Disordered" evidence="2">
    <location>
        <begin position="119"/>
        <end position="144"/>
    </location>
</feature>
<dbReference type="OrthoDB" id="9774579at2"/>
<dbReference type="Proteomes" id="UP000245081">
    <property type="component" value="Unassembled WGS sequence"/>
</dbReference>
<dbReference type="SUPFAM" id="SSF50974">
    <property type="entry name" value="Nitrous oxide reductase, N-terminal domain"/>
    <property type="match status" value="1"/>
</dbReference>
<proteinExistence type="predicted"/>
<dbReference type="Pfam" id="PF02239">
    <property type="entry name" value="Cytochrom_D1"/>
    <property type="match status" value="1"/>
</dbReference>
<dbReference type="InterPro" id="IPR051200">
    <property type="entry name" value="Host-pathogen_enzymatic-act"/>
</dbReference>
<name>A0A2R5F425_9PROT</name>
<evidence type="ECO:0000256" key="1">
    <source>
        <dbReference type="ARBA" id="ARBA00022729"/>
    </source>
</evidence>
<protein>
    <recommendedName>
        <fullName evidence="4">YNCE-like beta-propeller domain-containing protein</fullName>
    </recommendedName>
</protein>